<reference evidence="2" key="1">
    <citation type="journal article" date="2020" name="Fungal Divers.">
        <title>Resolving the Mortierellaceae phylogeny through synthesis of multi-gene phylogenetics and phylogenomics.</title>
        <authorList>
            <person name="Vandepol N."/>
            <person name="Liber J."/>
            <person name="Desiro A."/>
            <person name="Na H."/>
            <person name="Kennedy M."/>
            <person name="Barry K."/>
            <person name="Grigoriev I.V."/>
            <person name="Miller A.N."/>
            <person name="O'Donnell K."/>
            <person name="Stajich J.E."/>
            <person name="Bonito G."/>
        </authorList>
    </citation>
    <scope>NUCLEOTIDE SEQUENCE</scope>
    <source>
        <strain evidence="2">REB-010B</strain>
    </source>
</reference>
<comment type="caution">
    <text evidence="2">The sequence shown here is derived from an EMBL/GenBank/DDBJ whole genome shotgun (WGS) entry which is preliminary data.</text>
</comment>
<dbReference type="Proteomes" id="UP000738325">
    <property type="component" value="Unassembled WGS sequence"/>
</dbReference>
<feature type="compositionally biased region" description="Low complexity" evidence="1">
    <location>
        <begin position="80"/>
        <end position="98"/>
    </location>
</feature>
<organism evidence="2 3">
    <name type="scientific">Dissophora globulifera</name>
    <dbReference type="NCBI Taxonomy" id="979702"/>
    <lineage>
        <taxon>Eukaryota</taxon>
        <taxon>Fungi</taxon>
        <taxon>Fungi incertae sedis</taxon>
        <taxon>Mucoromycota</taxon>
        <taxon>Mortierellomycotina</taxon>
        <taxon>Mortierellomycetes</taxon>
        <taxon>Mortierellales</taxon>
        <taxon>Mortierellaceae</taxon>
        <taxon>Dissophora</taxon>
    </lineage>
</organism>
<evidence type="ECO:0000256" key="1">
    <source>
        <dbReference type="SAM" id="MobiDB-lite"/>
    </source>
</evidence>
<dbReference type="PANTHER" id="PTHR39474">
    <property type="entry name" value="UNNAMED PRODUCT"/>
    <property type="match status" value="1"/>
</dbReference>
<evidence type="ECO:0000313" key="3">
    <source>
        <dbReference type="Proteomes" id="UP000738325"/>
    </source>
</evidence>
<accession>A0A9P6RED9</accession>
<name>A0A9P6RED9_9FUNG</name>
<proteinExistence type="predicted"/>
<dbReference type="PANTHER" id="PTHR39474:SF1">
    <property type="entry name" value="FUNGAL SPECIFIC TRANSCRIPTION FACTOR"/>
    <property type="match status" value="1"/>
</dbReference>
<protein>
    <submittedName>
        <fullName evidence="2">Uncharacterized protein</fullName>
    </submittedName>
</protein>
<feature type="region of interest" description="Disordered" evidence="1">
    <location>
        <begin position="65"/>
        <end position="130"/>
    </location>
</feature>
<dbReference type="OrthoDB" id="4590138at2759"/>
<keyword evidence="3" id="KW-1185">Reference proteome</keyword>
<evidence type="ECO:0000313" key="2">
    <source>
        <dbReference type="EMBL" id="KAG0315547.1"/>
    </source>
</evidence>
<gene>
    <name evidence="2" type="ORF">BGZ99_007409</name>
</gene>
<sequence>MLPAQQITSPNQHSHRELIWIKPRRLMLRHRFFILARQLASVPTSSPVSVLSRTTRTPSAFIAAAHSRRVASRMSSSTSQQQQQQQQEQAQQEQQKQQRQNEEKEDVGSDSHNKPLLTLPAPGDVSSQQPAQQLEVNGTDLKLDILGPVVVNEDGTISRIDNWSEMADIEKANVRRILLKRNAQRLARLRTAQQQEAGGDS</sequence>
<feature type="compositionally biased region" description="Basic and acidic residues" evidence="1">
    <location>
        <begin position="99"/>
        <end position="113"/>
    </location>
</feature>
<dbReference type="EMBL" id="JAAAIP010000531">
    <property type="protein sequence ID" value="KAG0315547.1"/>
    <property type="molecule type" value="Genomic_DNA"/>
</dbReference>
<dbReference type="AlphaFoldDB" id="A0A9P6RED9"/>